<keyword evidence="11" id="KW-0159">Chromosome partition</keyword>
<dbReference type="PANTHER" id="PTHR28200:SF1">
    <property type="entry name" value="DASH COMPLEX SUBUNIT ASK1"/>
    <property type="match status" value="1"/>
</dbReference>
<dbReference type="STRING" id="40998.A0A2P7YW97"/>
<feature type="compositionally biased region" description="Polar residues" evidence="17">
    <location>
        <begin position="137"/>
        <end position="146"/>
    </location>
</feature>
<dbReference type="AlphaFoldDB" id="A0A2P7YW97"/>
<organism evidence="18 19">
    <name type="scientific">Elsinoe australis</name>
    <dbReference type="NCBI Taxonomy" id="40998"/>
    <lineage>
        <taxon>Eukaryota</taxon>
        <taxon>Fungi</taxon>
        <taxon>Dikarya</taxon>
        <taxon>Ascomycota</taxon>
        <taxon>Pezizomycotina</taxon>
        <taxon>Dothideomycetes</taxon>
        <taxon>Dothideomycetidae</taxon>
        <taxon>Myriangiales</taxon>
        <taxon>Elsinoaceae</taxon>
        <taxon>Elsinoe</taxon>
    </lineage>
</organism>
<dbReference type="GO" id="GO:0051301">
    <property type="term" value="P:cell division"/>
    <property type="evidence" value="ECO:0007669"/>
    <property type="project" value="UniProtKB-KW"/>
</dbReference>
<evidence type="ECO:0000256" key="2">
    <source>
        <dbReference type="ARBA" id="ARBA00004186"/>
    </source>
</evidence>
<evidence type="ECO:0000256" key="10">
    <source>
        <dbReference type="ARBA" id="ARBA00022776"/>
    </source>
</evidence>
<keyword evidence="16" id="KW-0137">Centromere</keyword>
<keyword evidence="19" id="KW-1185">Reference proteome</keyword>
<evidence type="ECO:0000256" key="14">
    <source>
        <dbReference type="ARBA" id="ARBA00023242"/>
    </source>
</evidence>
<comment type="caution">
    <text evidence="18">The sequence shown here is derived from an EMBL/GenBank/DDBJ whole genome shotgun (WGS) entry which is preliminary data.</text>
</comment>
<dbReference type="OrthoDB" id="5573898at2759"/>
<dbReference type="PANTHER" id="PTHR28200">
    <property type="entry name" value="DASH COMPLEX SUBUNIT ASK1"/>
    <property type="match status" value="1"/>
</dbReference>
<dbReference type="GO" id="GO:0044732">
    <property type="term" value="C:mitotic spindle pole body"/>
    <property type="evidence" value="ECO:0007669"/>
    <property type="project" value="TreeGrafter"/>
</dbReference>
<evidence type="ECO:0000256" key="7">
    <source>
        <dbReference type="ARBA" id="ARBA00022490"/>
    </source>
</evidence>
<keyword evidence="15" id="KW-0131">Cell cycle</keyword>
<keyword evidence="10" id="KW-0498">Mitosis</keyword>
<dbReference type="GO" id="GO:0008608">
    <property type="term" value="P:attachment of spindle microtubules to kinetochore"/>
    <property type="evidence" value="ECO:0007669"/>
    <property type="project" value="InterPro"/>
</dbReference>
<feature type="compositionally biased region" description="Low complexity" evidence="17">
    <location>
        <begin position="251"/>
        <end position="279"/>
    </location>
</feature>
<keyword evidence="13" id="KW-0206">Cytoskeleton</keyword>
<evidence type="ECO:0000256" key="1">
    <source>
        <dbReference type="ARBA" id="ARBA00004123"/>
    </source>
</evidence>
<feature type="compositionally biased region" description="Acidic residues" evidence="17">
    <location>
        <begin position="391"/>
        <end position="402"/>
    </location>
</feature>
<comment type="similarity">
    <text evidence="4">Belongs to the DASH complex ASK1 family.</text>
</comment>
<keyword evidence="8" id="KW-0132">Cell division</keyword>
<protein>
    <recommendedName>
        <fullName evidence="5">DASH complex subunit ASK1</fullName>
    </recommendedName>
</protein>
<feature type="compositionally biased region" description="Polar residues" evidence="17">
    <location>
        <begin position="97"/>
        <end position="112"/>
    </location>
</feature>
<evidence type="ECO:0000256" key="9">
    <source>
        <dbReference type="ARBA" id="ARBA00022701"/>
    </source>
</evidence>
<evidence type="ECO:0000256" key="15">
    <source>
        <dbReference type="ARBA" id="ARBA00023306"/>
    </source>
</evidence>
<feature type="compositionally biased region" description="Polar residues" evidence="17">
    <location>
        <begin position="176"/>
        <end position="191"/>
    </location>
</feature>
<evidence type="ECO:0000256" key="17">
    <source>
        <dbReference type="SAM" id="MobiDB-lite"/>
    </source>
</evidence>
<evidence type="ECO:0000256" key="16">
    <source>
        <dbReference type="ARBA" id="ARBA00023328"/>
    </source>
</evidence>
<evidence type="ECO:0000256" key="6">
    <source>
        <dbReference type="ARBA" id="ARBA00022454"/>
    </source>
</evidence>
<dbReference type="GO" id="GO:0042729">
    <property type="term" value="C:DASH complex"/>
    <property type="evidence" value="ECO:0007669"/>
    <property type="project" value="InterPro"/>
</dbReference>
<evidence type="ECO:0000256" key="4">
    <source>
        <dbReference type="ARBA" id="ARBA00010731"/>
    </source>
</evidence>
<dbReference type="GO" id="GO:0005874">
    <property type="term" value="C:microtubule"/>
    <property type="evidence" value="ECO:0007669"/>
    <property type="project" value="UniProtKB-KW"/>
</dbReference>
<accession>A0A2P7YW97</accession>
<evidence type="ECO:0000313" key="18">
    <source>
        <dbReference type="EMBL" id="PSK40248.1"/>
    </source>
</evidence>
<reference evidence="18 19" key="1">
    <citation type="submission" date="2017-05" db="EMBL/GenBank/DDBJ databases">
        <title>Draft genome sequence of Elsinoe australis.</title>
        <authorList>
            <person name="Cheng Q."/>
        </authorList>
    </citation>
    <scope>NUCLEOTIDE SEQUENCE [LARGE SCALE GENOMIC DNA]</scope>
    <source>
        <strain evidence="18 19">NL1</strain>
    </source>
</reference>
<keyword evidence="6" id="KW-0158">Chromosome</keyword>
<evidence type="ECO:0000256" key="5">
    <source>
        <dbReference type="ARBA" id="ARBA00014520"/>
    </source>
</evidence>
<feature type="region of interest" description="Disordered" evidence="17">
    <location>
        <begin position="236"/>
        <end position="358"/>
    </location>
</feature>
<evidence type="ECO:0000313" key="19">
    <source>
        <dbReference type="Proteomes" id="UP000243723"/>
    </source>
</evidence>
<sequence>MSRLSTAPNRNPSLVEELEKLEQSCTLMLQEIDHNFSKAHRIVTSSIIPTVEAYAHHSQNVWEGSKFWKQFFEASANVSLSGYEEPAIDESEDHTYTGDSVQDSSLQTTPTRTLDDDQGDATPDQDVEDETEASLLDSPSNATGVMSTLKVARTSNSAARSPPPSKARTARLPTRPRQSSEQPSTPRTQTHVEGELLSSSPFEPPSAFQPSTAQRQNHDPLLHRVLDKTYRIQATPHGTALKTKSKPASKQDQTPATTTRTRTFAFDSSPVSSPAMPAPQLRSDLFSPAQPSAKKQPRLPRTPGVPIASPQPRLTSAGRPVTRQPTNPQDITKRTPALWDSDDEDDTSAFGMSPPKTMQFAVPSNRLMQTPAREASRRIVADLLSEAGAEGTDEIEWDDGEGEAPSPTVIRGLEDDSTF</sequence>
<keyword evidence="9" id="KW-0493">Microtubule</keyword>
<dbReference type="Proteomes" id="UP000243723">
    <property type="component" value="Unassembled WGS sequence"/>
</dbReference>
<dbReference type="Pfam" id="PF08655">
    <property type="entry name" value="DASH_Ask1"/>
    <property type="match status" value="1"/>
</dbReference>
<gene>
    <name evidence="18" type="ORF">B9Z65_8188</name>
</gene>
<dbReference type="EMBL" id="NHZQ01000363">
    <property type="protein sequence ID" value="PSK40248.1"/>
    <property type="molecule type" value="Genomic_DNA"/>
</dbReference>
<evidence type="ECO:0000256" key="12">
    <source>
        <dbReference type="ARBA" id="ARBA00022838"/>
    </source>
</evidence>
<name>A0A2P7YW97_9PEZI</name>
<feature type="compositionally biased region" description="Low complexity" evidence="17">
    <location>
        <begin position="195"/>
        <end position="211"/>
    </location>
</feature>
<evidence type="ECO:0000256" key="8">
    <source>
        <dbReference type="ARBA" id="ARBA00022618"/>
    </source>
</evidence>
<keyword evidence="14" id="KW-0539">Nucleus</keyword>
<keyword evidence="7" id="KW-0963">Cytoplasm</keyword>
<feature type="region of interest" description="Disordered" evidence="17">
    <location>
        <begin position="387"/>
        <end position="419"/>
    </location>
</feature>
<evidence type="ECO:0000256" key="3">
    <source>
        <dbReference type="ARBA" id="ARBA00004629"/>
    </source>
</evidence>
<proteinExistence type="inferred from homology"/>
<feature type="compositionally biased region" description="Acidic residues" evidence="17">
    <location>
        <begin position="116"/>
        <end position="132"/>
    </location>
</feature>
<feature type="region of interest" description="Disordered" evidence="17">
    <location>
        <begin position="93"/>
        <end position="218"/>
    </location>
</feature>
<comment type="subcellular location">
    <subcellularLocation>
        <location evidence="3">Chromosome</location>
        <location evidence="3">Centromere</location>
        <location evidence="3">Kinetochore</location>
    </subcellularLocation>
    <subcellularLocation>
        <location evidence="2">Cytoplasm</location>
        <location evidence="2">Cytoskeleton</location>
        <location evidence="2">Spindle</location>
    </subcellularLocation>
    <subcellularLocation>
        <location evidence="1">Nucleus</location>
    </subcellularLocation>
</comment>
<dbReference type="InterPro" id="IPR013964">
    <property type="entry name" value="DASH_Ask1"/>
</dbReference>
<evidence type="ECO:0000256" key="11">
    <source>
        <dbReference type="ARBA" id="ARBA00022829"/>
    </source>
</evidence>
<evidence type="ECO:0000256" key="13">
    <source>
        <dbReference type="ARBA" id="ARBA00023212"/>
    </source>
</evidence>
<dbReference type="GO" id="GO:0072686">
    <property type="term" value="C:mitotic spindle"/>
    <property type="evidence" value="ECO:0007669"/>
    <property type="project" value="InterPro"/>
</dbReference>
<keyword evidence="12" id="KW-0995">Kinetochore</keyword>